<dbReference type="PATRIC" id="fig|710685.3.peg.166"/>
<gene>
    <name evidence="2" type="ordered locus">MycrhN_0162</name>
</gene>
<dbReference type="InterPro" id="IPR007685">
    <property type="entry name" value="RelA_SpoT"/>
</dbReference>
<dbReference type="SUPFAM" id="SSF81301">
    <property type="entry name" value="Nucleotidyltransferase"/>
    <property type="match status" value="1"/>
</dbReference>
<dbReference type="EMBL" id="CP003169">
    <property type="protein sequence ID" value="AEV70812.1"/>
    <property type="molecule type" value="Genomic_DNA"/>
</dbReference>
<dbReference type="KEGG" id="mrh:MycrhN_0162"/>
<dbReference type="AlphaFoldDB" id="G8RGP3"/>
<dbReference type="InterPro" id="IPR043519">
    <property type="entry name" value="NT_sf"/>
</dbReference>
<dbReference type="SMART" id="SM00954">
    <property type="entry name" value="RelA_SpoT"/>
    <property type="match status" value="1"/>
</dbReference>
<dbReference type="InterPro" id="IPR052366">
    <property type="entry name" value="GTP_Pyrophosphokinase"/>
</dbReference>
<evidence type="ECO:0000313" key="3">
    <source>
        <dbReference type="Proteomes" id="UP000005442"/>
    </source>
</evidence>
<keyword evidence="3" id="KW-1185">Reference proteome</keyword>
<dbReference type="CDD" id="cd05399">
    <property type="entry name" value="NT_Rel-Spo_like"/>
    <property type="match status" value="1"/>
</dbReference>
<evidence type="ECO:0000259" key="1">
    <source>
        <dbReference type="SMART" id="SM00954"/>
    </source>
</evidence>
<dbReference type="eggNOG" id="COG2357">
    <property type="taxonomic scope" value="Bacteria"/>
</dbReference>
<dbReference type="PANTHER" id="PTHR47837">
    <property type="entry name" value="GTP PYROPHOSPHOKINASE YJBM"/>
    <property type="match status" value="1"/>
</dbReference>
<feature type="domain" description="RelA/SpoT" evidence="1">
    <location>
        <begin position="62"/>
        <end position="185"/>
    </location>
</feature>
<evidence type="ECO:0000313" key="2">
    <source>
        <dbReference type="EMBL" id="AEV70812.1"/>
    </source>
</evidence>
<reference evidence="2 3" key="1">
    <citation type="submission" date="2011-12" db="EMBL/GenBank/DDBJ databases">
        <title>Complete sequence of Mycobacterium rhodesiae NBB3.</title>
        <authorList>
            <consortium name="US DOE Joint Genome Institute"/>
            <person name="Lucas S."/>
            <person name="Han J."/>
            <person name="Lapidus A."/>
            <person name="Cheng J.-F."/>
            <person name="Goodwin L."/>
            <person name="Pitluck S."/>
            <person name="Peters L."/>
            <person name="Mikhailova N."/>
            <person name="Gu W."/>
            <person name="Detter J.C."/>
            <person name="Han C."/>
            <person name="Tapia R."/>
            <person name="Land M."/>
            <person name="Hauser L."/>
            <person name="Kyrpides N."/>
            <person name="Ivanova N."/>
            <person name="Pagani I."/>
            <person name="Mattes T."/>
            <person name="Holmes A."/>
            <person name="Rutledge P."/>
            <person name="Paulsen I."/>
            <person name="Coleman N."/>
            <person name="Woyke T."/>
        </authorList>
    </citation>
    <scope>NUCLEOTIDE SEQUENCE [LARGE SCALE GENOMIC DNA]</scope>
    <source>
        <strain evidence="2 3">NBB3</strain>
    </source>
</reference>
<organism evidence="2 3">
    <name type="scientific">Mycolicibacterium rhodesiae (strain NBB3)</name>
    <name type="common">Mycobacterium rhodesiae</name>
    <dbReference type="NCBI Taxonomy" id="710685"/>
    <lineage>
        <taxon>Bacteria</taxon>
        <taxon>Bacillati</taxon>
        <taxon>Actinomycetota</taxon>
        <taxon>Actinomycetes</taxon>
        <taxon>Mycobacteriales</taxon>
        <taxon>Mycobacteriaceae</taxon>
        <taxon>Mycolicibacterium</taxon>
    </lineage>
</organism>
<dbReference type="HOGENOM" id="CLU_077095_1_1_11"/>
<dbReference type="Gene3D" id="3.30.460.10">
    <property type="entry name" value="Beta Polymerase, domain 2"/>
    <property type="match status" value="1"/>
</dbReference>
<dbReference type="GO" id="GO:0015969">
    <property type="term" value="P:guanosine tetraphosphate metabolic process"/>
    <property type="evidence" value="ECO:0007669"/>
    <property type="project" value="InterPro"/>
</dbReference>
<accession>G8RGP3</accession>
<protein>
    <recommendedName>
        <fullName evidence="1">RelA/SpoT domain-containing protein</fullName>
    </recommendedName>
</protein>
<sequence length="247" mass="27237">MTVGDVYQLAAGAPATTEFGRSDTEFALPYQIAISMLTTKVCALKQEFTRRDGYCPFEAVSSRVKTHDSIVAKAQRLCCPLAADDIRANILDIAGVRITCDRVSNAYRIAARLSDLPDVTVIEVEDYIAKPKPNGCKSLHMIVETPVRLSNRVEQVPVEVQLRTIAQDHLASCDPTIPYTHLHAIADRLLDTLIQAADAAHRLDMKTERLHGEVARLWAASGSADVQLKSPHPTAIDRWRPPVGQFQ</sequence>
<dbReference type="PANTHER" id="PTHR47837:SF2">
    <property type="entry name" value="GTP PYROPHOSPHOKINASE YWAC"/>
    <property type="match status" value="1"/>
</dbReference>
<dbReference type="STRING" id="710685.MycrhN_0162"/>
<proteinExistence type="predicted"/>
<dbReference type="Proteomes" id="UP000005442">
    <property type="component" value="Chromosome"/>
</dbReference>
<name>G8RGP3_MYCRN</name>
<dbReference type="Pfam" id="PF04607">
    <property type="entry name" value="RelA_SpoT"/>
    <property type="match status" value="1"/>
</dbReference>